<proteinExistence type="predicted"/>
<dbReference type="SMART" id="SM00267">
    <property type="entry name" value="GGDEF"/>
    <property type="match status" value="1"/>
</dbReference>
<keyword evidence="1" id="KW-0472">Membrane</keyword>
<evidence type="ECO:0000256" key="1">
    <source>
        <dbReference type="SAM" id="Phobius"/>
    </source>
</evidence>
<dbReference type="InterPro" id="IPR050469">
    <property type="entry name" value="Diguanylate_Cyclase"/>
</dbReference>
<dbReference type="Proteomes" id="UP001223586">
    <property type="component" value="Unassembled WGS sequence"/>
</dbReference>
<dbReference type="PANTHER" id="PTHR45138">
    <property type="entry name" value="REGULATORY COMPONENTS OF SENSORY TRANSDUCTION SYSTEM"/>
    <property type="match status" value="1"/>
</dbReference>
<evidence type="ECO:0000313" key="3">
    <source>
        <dbReference type="EMBL" id="MDQ0176786.1"/>
    </source>
</evidence>
<protein>
    <submittedName>
        <fullName evidence="3">Diguanylate cyclase (GGDEF)-like protein</fullName>
    </submittedName>
</protein>
<dbReference type="EMBL" id="JAUSTT010000015">
    <property type="protein sequence ID" value="MDQ0176786.1"/>
    <property type="molecule type" value="Genomic_DNA"/>
</dbReference>
<dbReference type="RefSeq" id="WP_307230215.1">
    <property type="nucleotide sequence ID" value="NZ_JAUSTT010000015.1"/>
</dbReference>
<dbReference type="Pfam" id="PF00990">
    <property type="entry name" value="GGDEF"/>
    <property type="match status" value="1"/>
</dbReference>
<name>A0ABT9WU09_9BACI</name>
<sequence length="209" mass="24264">MMKYTGRVILFLFTLITLFLLNLYFMMIVGSIRIVLLISSVFILAGAWWFGYQYDRVKYASEIDMLTKNYNRRFILSAFPKMQKKARKQSLQIGVFFIDINNFKHINDSFGHDAGDRVLQGVGRILNELFEEIGYVVRWGGDEFIVLLYMAEVEMVQLQRSIFSKLEALSQELKIDVDAAIGMMTYPNDEMNLLEIISAADKKMYDQKG</sequence>
<dbReference type="SUPFAM" id="SSF55073">
    <property type="entry name" value="Nucleotide cyclase"/>
    <property type="match status" value="1"/>
</dbReference>
<dbReference type="PANTHER" id="PTHR45138:SF6">
    <property type="entry name" value="DIGUANYLATE CYCLASE DGCN"/>
    <property type="match status" value="1"/>
</dbReference>
<dbReference type="InterPro" id="IPR000160">
    <property type="entry name" value="GGDEF_dom"/>
</dbReference>
<accession>A0ABT9WU09</accession>
<comment type="caution">
    <text evidence="3">The sequence shown here is derived from an EMBL/GenBank/DDBJ whole genome shotgun (WGS) entry which is preliminary data.</text>
</comment>
<feature type="transmembrane region" description="Helical" evidence="1">
    <location>
        <begin position="32"/>
        <end position="51"/>
    </location>
</feature>
<evidence type="ECO:0000313" key="4">
    <source>
        <dbReference type="Proteomes" id="UP001223586"/>
    </source>
</evidence>
<gene>
    <name evidence="3" type="ORF">J2S08_002644</name>
</gene>
<feature type="transmembrane region" description="Helical" evidence="1">
    <location>
        <begin position="7"/>
        <end position="26"/>
    </location>
</feature>
<keyword evidence="1" id="KW-0812">Transmembrane</keyword>
<dbReference type="PROSITE" id="PS50887">
    <property type="entry name" value="GGDEF"/>
    <property type="match status" value="1"/>
</dbReference>
<dbReference type="CDD" id="cd01949">
    <property type="entry name" value="GGDEF"/>
    <property type="match status" value="1"/>
</dbReference>
<keyword evidence="4" id="KW-1185">Reference proteome</keyword>
<reference evidence="3 4" key="1">
    <citation type="submission" date="2023-07" db="EMBL/GenBank/DDBJ databases">
        <title>Genomic Encyclopedia of Type Strains, Phase IV (KMG-IV): sequencing the most valuable type-strain genomes for metagenomic binning, comparative biology and taxonomic classification.</title>
        <authorList>
            <person name="Goeker M."/>
        </authorList>
    </citation>
    <scope>NUCLEOTIDE SEQUENCE [LARGE SCALE GENOMIC DNA]</scope>
    <source>
        <strain evidence="3 4">DSM 23837</strain>
    </source>
</reference>
<feature type="domain" description="GGDEF" evidence="2">
    <location>
        <begin position="91"/>
        <end position="209"/>
    </location>
</feature>
<dbReference type="InterPro" id="IPR043128">
    <property type="entry name" value="Rev_trsase/Diguanyl_cyclase"/>
</dbReference>
<dbReference type="Gene3D" id="3.30.70.270">
    <property type="match status" value="1"/>
</dbReference>
<evidence type="ECO:0000259" key="2">
    <source>
        <dbReference type="PROSITE" id="PS50887"/>
    </source>
</evidence>
<keyword evidence="1" id="KW-1133">Transmembrane helix</keyword>
<dbReference type="NCBIfam" id="TIGR00254">
    <property type="entry name" value="GGDEF"/>
    <property type="match status" value="1"/>
</dbReference>
<organism evidence="3 4">
    <name type="scientific">Bacillus chungangensis</name>
    <dbReference type="NCBI Taxonomy" id="587633"/>
    <lineage>
        <taxon>Bacteria</taxon>
        <taxon>Bacillati</taxon>
        <taxon>Bacillota</taxon>
        <taxon>Bacilli</taxon>
        <taxon>Bacillales</taxon>
        <taxon>Bacillaceae</taxon>
        <taxon>Bacillus</taxon>
    </lineage>
</organism>
<dbReference type="InterPro" id="IPR029787">
    <property type="entry name" value="Nucleotide_cyclase"/>
</dbReference>